<name>A0AAW2MC17_9LAMI</name>
<evidence type="ECO:0008006" key="2">
    <source>
        <dbReference type="Google" id="ProtNLM"/>
    </source>
</evidence>
<evidence type="ECO:0000313" key="1">
    <source>
        <dbReference type="EMBL" id="KAL0327987.1"/>
    </source>
</evidence>
<dbReference type="AlphaFoldDB" id="A0AAW2MC17"/>
<sequence length="136" mass="15132">MALTLVITAKRLCPYFLSHPIGVKTNMPLKQTLEKSDTFGRLVKWVVDLSELDIVYLSRIIIKAQALADFVSEMTGASMEDTFKMKKWLLYVDGSSTTQGNGAGIVIISPYGEDLEFSVKVGFQASINKTKNTRHL</sequence>
<organism evidence="1">
    <name type="scientific">Sesamum calycinum</name>
    <dbReference type="NCBI Taxonomy" id="2727403"/>
    <lineage>
        <taxon>Eukaryota</taxon>
        <taxon>Viridiplantae</taxon>
        <taxon>Streptophyta</taxon>
        <taxon>Embryophyta</taxon>
        <taxon>Tracheophyta</taxon>
        <taxon>Spermatophyta</taxon>
        <taxon>Magnoliopsida</taxon>
        <taxon>eudicotyledons</taxon>
        <taxon>Gunneridae</taxon>
        <taxon>Pentapetalae</taxon>
        <taxon>asterids</taxon>
        <taxon>lamiids</taxon>
        <taxon>Lamiales</taxon>
        <taxon>Pedaliaceae</taxon>
        <taxon>Sesamum</taxon>
    </lineage>
</organism>
<dbReference type="PANTHER" id="PTHR48475">
    <property type="entry name" value="RIBONUCLEASE H"/>
    <property type="match status" value="1"/>
</dbReference>
<reference evidence="1" key="2">
    <citation type="journal article" date="2024" name="Plant">
        <title>Genomic evolution and insights into agronomic trait innovations of Sesamum species.</title>
        <authorList>
            <person name="Miao H."/>
            <person name="Wang L."/>
            <person name="Qu L."/>
            <person name="Liu H."/>
            <person name="Sun Y."/>
            <person name="Le M."/>
            <person name="Wang Q."/>
            <person name="Wei S."/>
            <person name="Zheng Y."/>
            <person name="Lin W."/>
            <person name="Duan Y."/>
            <person name="Cao H."/>
            <person name="Xiong S."/>
            <person name="Wang X."/>
            <person name="Wei L."/>
            <person name="Li C."/>
            <person name="Ma Q."/>
            <person name="Ju M."/>
            <person name="Zhao R."/>
            <person name="Li G."/>
            <person name="Mu C."/>
            <person name="Tian Q."/>
            <person name="Mei H."/>
            <person name="Zhang T."/>
            <person name="Gao T."/>
            <person name="Zhang H."/>
        </authorList>
    </citation>
    <scope>NUCLEOTIDE SEQUENCE</scope>
    <source>
        <strain evidence="1">KEN8</strain>
    </source>
</reference>
<reference evidence="1" key="1">
    <citation type="submission" date="2020-06" db="EMBL/GenBank/DDBJ databases">
        <authorList>
            <person name="Li T."/>
            <person name="Hu X."/>
            <person name="Zhang T."/>
            <person name="Song X."/>
            <person name="Zhang H."/>
            <person name="Dai N."/>
            <person name="Sheng W."/>
            <person name="Hou X."/>
            <person name="Wei L."/>
        </authorList>
    </citation>
    <scope>NUCLEOTIDE SEQUENCE</scope>
    <source>
        <strain evidence="1">KEN8</strain>
        <tissue evidence="1">Leaf</tissue>
    </source>
</reference>
<gene>
    <name evidence="1" type="ORF">Scaly_2231300</name>
</gene>
<proteinExistence type="predicted"/>
<dbReference type="EMBL" id="JACGWM010000014">
    <property type="protein sequence ID" value="KAL0327987.1"/>
    <property type="molecule type" value="Genomic_DNA"/>
</dbReference>
<dbReference type="PANTHER" id="PTHR48475:SF2">
    <property type="entry name" value="RIBONUCLEASE H"/>
    <property type="match status" value="1"/>
</dbReference>
<protein>
    <recommendedName>
        <fullName evidence="2">RNase H type-1 domain-containing protein</fullName>
    </recommendedName>
</protein>
<comment type="caution">
    <text evidence="1">The sequence shown here is derived from an EMBL/GenBank/DDBJ whole genome shotgun (WGS) entry which is preliminary data.</text>
</comment>
<accession>A0AAW2MC17</accession>